<evidence type="ECO:0000313" key="14">
    <source>
        <dbReference type="Proteomes" id="UP000473325"/>
    </source>
</evidence>
<evidence type="ECO:0000256" key="3">
    <source>
        <dbReference type="ARBA" id="ARBA00022525"/>
    </source>
</evidence>
<evidence type="ECO:0000256" key="2">
    <source>
        <dbReference type="ARBA" id="ARBA00004613"/>
    </source>
</evidence>
<evidence type="ECO:0000256" key="10">
    <source>
        <dbReference type="SAM" id="SignalP"/>
    </source>
</evidence>
<reference evidence="13 14" key="1">
    <citation type="submission" date="2019-12" db="EMBL/GenBank/DDBJ databases">
        <authorList>
            <person name="Kun Z."/>
        </authorList>
    </citation>
    <scope>NUCLEOTIDE SEQUENCE [LARGE SCALE GENOMIC DNA]</scope>
    <source>
        <strain evidence="13 14">YIM 123512</strain>
    </source>
</reference>
<dbReference type="NCBIfam" id="TIGR03296">
    <property type="entry name" value="M6dom_TIGR03296"/>
    <property type="match status" value="1"/>
</dbReference>
<dbReference type="GO" id="GO:0005576">
    <property type="term" value="C:extracellular region"/>
    <property type="evidence" value="ECO:0007669"/>
    <property type="project" value="UniProtKB-SubCell"/>
</dbReference>
<dbReference type="PANTHER" id="PTHR13062:SF12">
    <property type="entry name" value="ALPHA-2-MACROGLOBULIN DOMAIN-CONTAINING PROTEIN"/>
    <property type="match status" value="1"/>
</dbReference>
<keyword evidence="6 10" id="KW-0732">Signal</keyword>
<dbReference type="EMBL" id="WUEK01000008">
    <property type="protein sequence ID" value="MXG90609.1"/>
    <property type="molecule type" value="Genomic_DNA"/>
</dbReference>
<dbReference type="PIRSF" id="PIRSF007519">
    <property type="entry name" value="Protease_InhA"/>
    <property type="match status" value="1"/>
</dbReference>
<keyword evidence="14" id="KW-1185">Reference proteome</keyword>
<sequence length="808" mass="86961">MRFKNAGLCLALVAGLGATSAAVVPAEAVSAADHAIKAKKAKTKTDPAVKSDALPNPLADKQAEMRQDAVADVISGDKAARKIAGAEVVKVGKKPGPNGQGEVDQYVPLANEKTDRVFTLLVEFGNQRHPNFPDQDTVPGTPGPSRFNGPLFNEIPKPAADDNSTGWQPNYNKAYYNKLYFGTGSNVESLKTYYEKQSSGRYSISGSVTDIVKVPYNEARYGRSLNGIVDGRPCTVTSSACANVWALITDGMNAWNAKQKAAGRTDAQIAADLATYDKLDRYDFDGDGDFNEPDGYIDRFQIVHAGGDEADGDPYQGEDAIWSHRWYANYQNEGVTGPSFNKLGGNQIGNSGIWVGDYTVGPENGGLSVIAHEYGHDLGLPDHYDTQASGDNPVSWWTLMAQSRLSATGDQGLGTHPGDLGVWDKLQLGWLDYETVVAGDKQKIDLGPHEYNSAKPQGVAVVLPDKQVTTDLIAPASGSKQWWSGQGDNYDSSMSRTISVPAAGGTLSLKAAYNIEEGYDYAFIEVESPAGSGNWVALDESALDPDGAAGIDGTSPTYKAASWDLAPYAGKNIGLRVRYATDGGVQGNDPDLGWAGIFVDDIKVVSGSQTVFEDGAETSPNGWTLDGFQSIGSGFTQAYDQFYLASYRSYTSYDKYLKTGPYNFGFPAKPDFAEKFPYQDGLLVNYWDTSYADNNTSVHPGGGLVLPIDANPKVMYNLEGVPWRGRIQNYDAPFSLQKSDSFTLHVNGKASYVRGQNAQPLFDDTNPNRYYAPFAAAGLERVGVKVAGAGVRIKVLNQGNSSMTIRVY</sequence>
<evidence type="ECO:0000256" key="6">
    <source>
        <dbReference type="ARBA" id="ARBA00022729"/>
    </source>
</evidence>
<comment type="subcellular location">
    <subcellularLocation>
        <location evidence="2">Secreted</location>
    </subcellularLocation>
</comment>
<keyword evidence="3" id="KW-0964">Secreted</keyword>
<dbReference type="InterPro" id="IPR008757">
    <property type="entry name" value="Peptidase_M6-like_domain"/>
</dbReference>
<accession>A0A6L7F0W3</accession>
<dbReference type="SUPFAM" id="SSF55486">
    <property type="entry name" value="Metalloproteases ('zincins'), catalytic domain"/>
    <property type="match status" value="1"/>
</dbReference>
<feature type="chain" id="PRO_5038777601" evidence="10">
    <location>
        <begin position="22"/>
        <end position="808"/>
    </location>
</feature>
<feature type="domain" description="Peptidase M6-like" evidence="11">
    <location>
        <begin position="105"/>
        <end position="429"/>
    </location>
</feature>
<dbReference type="InterPro" id="IPR012300">
    <property type="entry name" value="Pept_M6_InhA"/>
</dbReference>
<evidence type="ECO:0000259" key="11">
    <source>
        <dbReference type="Pfam" id="PF05547"/>
    </source>
</evidence>
<dbReference type="AlphaFoldDB" id="A0A6L7F0W3"/>
<keyword evidence="4 13" id="KW-0645">Protease</keyword>
<evidence type="ECO:0000256" key="1">
    <source>
        <dbReference type="ARBA" id="ARBA00001947"/>
    </source>
</evidence>
<keyword evidence="8" id="KW-0862">Zinc</keyword>
<evidence type="ECO:0000256" key="4">
    <source>
        <dbReference type="ARBA" id="ARBA00022670"/>
    </source>
</evidence>
<dbReference type="GO" id="GO:0008237">
    <property type="term" value="F:metallopeptidase activity"/>
    <property type="evidence" value="ECO:0007669"/>
    <property type="project" value="UniProtKB-KW"/>
</dbReference>
<keyword evidence="9 13" id="KW-0482">Metalloprotease</keyword>
<feature type="signal peptide" evidence="10">
    <location>
        <begin position="1"/>
        <end position="21"/>
    </location>
</feature>
<keyword evidence="7" id="KW-0378">Hydrolase</keyword>
<dbReference type="Proteomes" id="UP000473325">
    <property type="component" value="Unassembled WGS sequence"/>
</dbReference>
<proteinExistence type="predicted"/>
<comment type="cofactor">
    <cofactor evidence="1">
        <name>Zn(2+)</name>
        <dbReference type="ChEBI" id="CHEBI:29105"/>
    </cofactor>
</comment>
<dbReference type="Pfam" id="PF05547">
    <property type="entry name" value="Peptidase_M6"/>
    <property type="match status" value="1"/>
</dbReference>
<evidence type="ECO:0000259" key="12">
    <source>
        <dbReference type="Pfam" id="PF20774"/>
    </source>
</evidence>
<dbReference type="Pfam" id="PF20773">
    <property type="entry name" value="InhA-like_MAM"/>
    <property type="match status" value="1"/>
</dbReference>
<evidence type="ECO:0000256" key="8">
    <source>
        <dbReference type="ARBA" id="ARBA00022833"/>
    </source>
</evidence>
<dbReference type="GO" id="GO:0006508">
    <property type="term" value="P:proteolysis"/>
    <property type="evidence" value="ECO:0007669"/>
    <property type="project" value="UniProtKB-KW"/>
</dbReference>
<gene>
    <name evidence="13" type="ORF">GRQ65_13725</name>
</gene>
<dbReference type="GO" id="GO:0046872">
    <property type="term" value="F:metal ion binding"/>
    <property type="evidence" value="ECO:0007669"/>
    <property type="project" value="UniProtKB-KW"/>
</dbReference>
<dbReference type="PANTHER" id="PTHR13062">
    <property type="entry name" value="COLLAGENASE"/>
    <property type="match status" value="1"/>
</dbReference>
<protein>
    <submittedName>
        <fullName evidence="13">M6 family metalloprotease domain-containing protein</fullName>
    </submittedName>
</protein>
<dbReference type="InterPro" id="IPR048665">
    <property type="entry name" value="InhA-like_VEG"/>
</dbReference>
<evidence type="ECO:0000313" key="13">
    <source>
        <dbReference type="EMBL" id="MXG90609.1"/>
    </source>
</evidence>
<evidence type="ECO:0000256" key="9">
    <source>
        <dbReference type="ARBA" id="ARBA00023049"/>
    </source>
</evidence>
<keyword evidence="5" id="KW-0479">Metal-binding</keyword>
<evidence type="ECO:0000256" key="5">
    <source>
        <dbReference type="ARBA" id="ARBA00022723"/>
    </source>
</evidence>
<dbReference type="RefSeq" id="WP_160878546.1">
    <property type="nucleotide sequence ID" value="NZ_WUEK01000008.1"/>
</dbReference>
<name>A0A6L7F0W3_9ACTN</name>
<comment type="caution">
    <text evidence="13">The sequence shown here is derived from an EMBL/GenBank/DDBJ whole genome shotgun (WGS) entry which is preliminary data.</text>
</comment>
<feature type="domain" description="Immune inhibitor A-like metallopeptidase VEG" evidence="12">
    <location>
        <begin position="637"/>
        <end position="805"/>
    </location>
</feature>
<organism evidence="13 14">
    <name type="scientific">Nocardioides flavescens</name>
    <dbReference type="NCBI Taxonomy" id="2691959"/>
    <lineage>
        <taxon>Bacteria</taxon>
        <taxon>Bacillati</taxon>
        <taxon>Actinomycetota</taxon>
        <taxon>Actinomycetes</taxon>
        <taxon>Propionibacteriales</taxon>
        <taxon>Nocardioidaceae</taxon>
        <taxon>Nocardioides</taxon>
    </lineage>
</organism>
<evidence type="ECO:0000256" key="7">
    <source>
        <dbReference type="ARBA" id="ARBA00022801"/>
    </source>
</evidence>
<dbReference type="Pfam" id="PF20774">
    <property type="entry name" value="InhA-like_VEG"/>
    <property type="match status" value="1"/>
</dbReference>